<organism evidence="2 3">
    <name type="scientific">Paenibacillus aurantiacus</name>
    <dbReference type="NCBI Taxonomy" id="1936118"/>
    <lineage>
        <taxon>Bacteria</taxon>
        <taxon>Bacillati</taxon>
        <taxon>Bacillota</taxon>
        <taxon>Bacilli</taxon>
        <taxon>Bacillales</taxon>
        <taxon>Paenibacillaceae</taxon>
        <taxon>Paenibacillus</taxon>
    </lineage>
</organism>
<comment type="caution">
    <text evidence="2">The sequence shown here is derived from an EMBL/GenBank/DDBJ whole genome shotgun (WGS) entry which is preliminary data.</text>
</comment>
<accession>A0ABV5KPC9</accession>
<dbReference type="Proteomes" id="UP001589747">
    <property type="component" value="Unassembled WGS sequence"/>
</dbReference>
<proteinExistence type="predicted"/>
<keyword evidence="3" id="KW-1185">Reference proteome</keyword>
<evidence type="ECO:0000313" key="2">
    <source>
        <dbReference type="EMBL" id="MFB9327083.1"/>
    </source>
</evidence>
<feature type="domain" description="DUF4037" evidence="1">
    <location>
        <begin position="124"/>
        <end position="224"/>
    </location>
</feature>
<dbReference type="Pfam" id="PF13228">
    <property type="entry name" value="DUF4037"/>
    <property type="match status" value="1"/>
</dbReference>
<evidence type="ECO:0000313" key="3">
    <source>
        <dbReference type="Proteomes" id="UP001589747"/>
    </source>
</evidence>
<reference evidence="2 3" key="1">
    <citation type="submission" date="2024-09" db="EMBL/GenBank/DDBJ databases">
        <authorList>
            <person name="Sun Q."/>
            <person name="Mori K."/>
        </authorList>
    </citation>
    <scope>NUCLEOTIDE SEQUENCE [LARGE SCALE GENOMIC DNA]</scope>
    <source>
        <strain evidence="2 3">TISTR 2452</strain>
    </source>
</reference>
<dbReference type="RefSeq" id="WP_377495027.1">
    <property type="nucleotide sequence ID" value="NZ_JBHMDO010000023.1"/>
</dbReference>
<evidence type="ECO:0000259" key="1">
    <source>
        <dbReference type="Pfam" id="PF13228"/>
    </source>
</evidence>
<dbReference type="InterPro" id="IPR025117">
    <property type="entry name" value="DUF4037"/>
</dbReference>
<sequence length="307" mass="35639">MKGLELCKLFFFQEGLPRIKETAPEVLPYLAAGLGGGSQCHGNDDEVSRDHGWGPGFAIWLPKEIKSSYIENLRIALELLPKQYLGYGWSNPEEAKYSCPILNNDEFMMVKIGVTYAPVSDTEWLNISEEKLFEITHYPIFYDEFGEMSNRFDSFKKYYSEDVWKKRLASHLQEAWKWDVQYVKRSVKRGDIISASLLWGRYVEHIMKVVFLLNHRYAPYEKWLYREFLKLPLFGQQVGEIISRGVHHPADISKLTEDIEKIIIEELENLSFKPVNIPDAAYPKSTLKLLEYSMGVLDAIKNPDLKN</sequence>
<name>A0ABV5KPC9_9BACL</name>
<dbReference type="EMBL" id="JBHMDO010000023">
    <property type="protein sequence ID" value="MFB9327083.1"/>
    <property type="molecule type" value="Genomic_DNA"/>
</dbReference>
<gene>
    <name evidence="2" type="ORF">ACFFSY_14230</name>
</gene>
<protein>
    <submittedName>
        <fullName evidence="2">DUF4037 domain-containing protein</fullName>
    </submittedName>
</protein>